<protein>
    <recommendedName>
        <fullName evidence="3">Methyltransferase</fullName>
    </recommendedName>
</protein>
<dbReference type="AlphaFoldDB" id="A0A0B0ENM8"/>
<dbReference type="PATRIC" id="fig|237368.3.peg.1699"/>
<reference evidence="1 2" key="1">
    <citation type="submission" date="2014-10" db="EMBL/GenBank/DDBJ databases">
        <title>Draft genome of anammox bacterium scalindua brodae, obtained using differential coverage binning of sequence data from two enrichment reactors.</title>
        <authorList>
            <person name="Speth D.R."/>
            <person name="Russ L."/>
            <person name="Kartal B."/>
            <person name="Op den Camp H.J."/>
            <person name="Dutilh B.E."/>
            <person name="Jetten M.S."/>
        </authorList>
    </citation>
    <scope>NUCLEOTIDE SEQUENCE [LARGE SCALE GENOMIC DNA]</scope>
    <source>
        <strain evidence="1">RU1</strain>
    </source>
</reference>
<evidence type="ECO:0000313" key="2">
    <source>
        <dbReference type="Proteomes" id="UP000030652"/>
    </source>
</evidence>
<comment type="caution">
    <text evidence="1">The sequence shown here is derived from an EMBL/GenBank/DDBJ whole genome shotgun (WGS) entry which is preliminary data.</text>
</comment>
<proteinExistence type="predicted"/>
<dbReference type="SUPFAM" id="SSF53335">
    <property type="entry name" value="S-adenosyl-L-methionine-dependent methyltransferases"/>
    <property type="match status" value="1"/>
</dbReference>
<name>A0A0B0ENM8_9BACT</name>
<evidence type="ECO:0008006" key="3">
    <source>
        <dbReference type="Google" id="ProtNLM"/>
    </source>
</evidence>
<dbReference type="EMBL" id="JRYO01000102">
    <property type="protein sequence ID" value="KHE92698.1"/>
    <property type="molecule type" value="Genomic_DNA"/>
</dbReference>
<gene>
    <name evidence="1" type="ORF">SCABRO_01558</name>
</gene>
<sequence length="65" mass="7559">MKQEQVKEHFAKQADEYEELMVKLVPQYLEQNQIIYSLLPNEDKNYRVLDLGCGNGILSKCVISL</sequence>
<evidence type="ECO:0000313" key="1">
    <source>
        <dbReference type="EMBL" id="KHE92698.1"/>
    </source>
</evidence>
<dbReference type="InterPro" id="IPR029063">
    <property type="entry name" value="SAM-dependent_MTases_sf"/>
</dbReference>
<dbReference type="Gene3D" id="3.40.50.150">
    <property type="entry name" value="Vaccinia Virus protein VP39"/>
    <property type="match status" value="1"/>
</dbReference>
<accession>A0A0B0ENM8</accession>
<dbReference type="Proteomes" id="UP000030652">
    <property type="component" value="Unassembled WGS sequence"/>
</dbReference>
<organism evidence="1 2">
    <name type="scientific">Candidatus Scalindua brodae</name>
    <dbReference type="NCBI Taxonomy" id="237368"/>
    <lineage>
        <taxon>Bacteria</taxon>
        <taxon>Pseudomonadati</taxon>
        <taxon>Planctomycetota</taxon>
        <taxon>Candidatus Brocadiia</taxon>
        <taxon>Candidatus Brocadiales</taxon>
        <taxon>Candidatus Scalinduaceae</taxon>
        <taxon>Candidatus Scalindua</taxon>
    </lineage>
</organism>